<organism evidence="11 12">
    <name type="scientific">Lawsonibacter hominis</name>
    <dbReference type="NCBI Taxonomy" id="2763053"/>
    <lineage>
        <taxon>Bacteria</taxon>
        <taxon>Bacillati</taxon>
        <taxon>Bacillota</taxon>
        <taxon>Clostridia</taxon>
        <taxon>Eubacteriales</taxon>
        <taxon>Oscillospiraceae</taxon>
        <taxon>Lawsonibacter</taxon>
    </lineage>
</organism>
<evidence type="ECO:0000256" key="6">
    <source>
        <dbReference type="ARBA" id="ARBA00022989"/>
    </source>
</evidence>
<evidence type="ECO:0000259" key="10">
    <source>
        <dbReference type="Pfam" id="PF04290"/>
    </source>
</evidence>
<comment type="subcellular location">
    <subcellularLocation>
        <location evidence="1">Cell inner membrane</location>
        <topology evidence="1">Multi-pass membrane protein</topology>
    </subcellularLocation>
</comment>
<comment type="caution">
    <text evidence="11">The sequence shown here is derived from an EMBL/GenBank/DDBJ whole genome shotgun (WGS) entry which is preliminary data.</text>
</comment>
<feature type="transmembrane region" description="Helical" evidence="9">
    <location>
        <begin position="40"/>
        <end position="59"/>
    </location>
</feature>
<evidence type="ECO:0000256" key="8">
    <source>
        <dbReference type="ARBA" id="ARBA00038436"/>
    </source>
</evidence>
<evidence type="ECO:0000256" key="2">
    <source>
        <dbReference type="ARBA" id="ARBA00022448"/>
    </source>
</evidence>
<feature type="domain" description="Tripartite ATP-independent periplasmic transporters DctQ component" evidence="10">
    <location>
        <begin position="24"/>
        <end position="153"/>
    </location>
</feature>
<dbReference type="EMBL" id="JACOPP010000003">
    <property type="protein sequence ID" value="MBC5732851.1"/>
    <property type="molecule type" value="Genomic_DNA"/>
</dbReference>
<evidence type="ECO:0000256" key="9">
    <source>
        <dbReference type="SAM" id="Phobius"/>
    </source>
</evidence>
<accession>A0A8J6J518</accession>
<keyword evidence="12" id="KW-1185">Reference proteome</keyword>
<dbReference type="RefSeq" id="WP_186906749.1">
    <property type="nucleotide sequence ID" value="NZ_JACOPP010000003.1"/>
</dbReference>
<evidence type="ECO:0000256" key="4">
    <source>
        <dbReference type="ARBA" id="ARBA00022519"/>
    </source>
</evidence>
<feature type="transmembrane region" description="Helical" evidence="9">
    <location>
        <begin position="88"/>
        <end position="109"/>
    </location>
</feature>
<keyword evidence="7 9" id="KW-0472">Membrane</keyword>
<dbReference type="Pfam" id="PF04290">
    <property type="entry name" value="DctQ"/>
    <property type="match status" value="1"/>
</dbReference>
<comment type="similarity">
    <text evidence="8">Belongs to the TRAP transporter small permease family.</text>
</comment>
<protein>
    <submittedName>
        <fullName evidence="11">TRAP transporter small permease</fullName>
    </submittedName>
</protein>
<evidence type="ECO:0000256" key="7">
    <source>
        <dbReference type="ARBA" id="ARBA00023136"/>
    </source>
</evidence>
<keyword evidence="2" id="KW-0813">Transport</keyword>
<gene>
    <name evidence="11" type="ORF">H8S57_03790</name>
</gene>
<feature type="transmembrane region" description="Helical" evidence="9">
    <location>
        <begin position="129"/>
        <end position="147"/>
    </location>
</feature>
<evidence type="ECO:0000313" key="12">
    <source>
        <dbReference type="Proteomes" id="UP000661435"/>
    </source>
</evidence>
<reference evidence="11" key="1">
    <citation type="submission" date="2020-08" db="EMBL/GenBank/DDBJ databases">
        <title>Genome public.</title>
        <authorList>
            <person name="Liu C."/>
            <person name="Sun Q."/>
        </authorList>
    </citation>
    <scope>NUCLEOTIDE SEQUENCE</scope>
    <source>
        <strain evidence="11">NSJ-51</strain>
    </source>
</reference>
<keyword evidence="4" id="KW-0997">Cell inner membrane</keyword>
<sequence length="171" mass="19183">MKLLRKVPDFFGLLSALLIALIWIIMTAELVARNVFHSPILGVSEIAIYLYVTAAYFGFSYTQKEKGHICVELLYDRLGQQTRRVVDVIAYLLCDALFLCFAVCIWRAFGESWAIKEIQLSAMKMPVYVLKFTIALGITAMLLQLILDTVDAVKLALGQGGNNGLMEEEKL</sequence>
<dbReference type="InterPro" id="IPR007387">
    <property type="entry name" value="TRAP_DctQ"/>
</dbReference>
<evidence type="ECO:0000256" key="5">
    <source>
        <dbReference type="ARBA" id="ARBA00022692"/>
    </source>
</evidence>
<dbReference type="InterPro" id="IPR055348">
    <property type="entry name" value="DctQ"/>
</dbReference>
<keyword evidence="6 9" id="KW-1133">Transmembrane helix</keyword>
<keyword evidence="5 9" id="KW-0812">Transmembrane</keyword>
<dbReference type="GO" id="GO:0005886">
    <property type="term" value="C:plasma membrane"/>
    <property type="evidence" value="ECO:0007669"/>
    <property type="project" value="UniProtKB-SubCell"/>
</dbReference>
<keyword evidence="3" id="KW-1003">Cell membrane</keyword>
<dbReference type="AlphaFoldDB" id="A0A8J6J518"/>
<proteinExistence type="inferred from homology"/>
<dbReference type="PANTHER" id="PTHR35011">
    <property type="entry name" value="2,3-DIKETO-L-GULONATE TRAP TRANSPORTER SMALL PERMEASE PROTEIN YIAM"/>
    <property type="match status" value="1"/>
</dbReference>
<name>A0A8J6J518_9FIRM</name>
<evidence type="ECO:0000256" key="1">
    <source>
        <dbReference type="ARBA" id="ARBA00004429"/>
    </source>
</evidence>
<dbReference type="Proteomes" id="UP000661435">
    <property type="component" value="Unassembled WGS sequence"/>
</dbReference>
<feature type="transmembrane region" description="Helical" evidence="9">
    <location>
        <begin position="7"/>
        <end position="28"/>
    </location>
</feature>
<evidence type="ECO:0000256" key="3">
    <source>
        <dbReference type="ARBA" id="ARBA00022475"/>
    </source>
</evidence>
<evidence type="ECO:0000313" key="11">
    <source>
        <dbReference type="EMBL" id="MBC5732851.1"/>
    </source>
</evidence>